<evidence type="ECO:0000313" key="2">
    <source>
        <dbReference type="Proteomes" id="UP000035800"/>
    </source>
</evidence>
<dbReference type="KEGG" id="lst:LSS_19750"/>
<accession>K8XUD3</accession>
<dbReference type="RefSeq" id="WP_004463007.1">
    <property type="nucleotide sequence ID" value="NZ_CP006694.1"/>
</dbReference>
<proteinExistence type="predicted"/>
<reference evidence="1 2" key="2">
    <citation type="journal article" date="2014" name="Emerg. Microbes Infect.">
        <title>Potential impact on kidney infection: a whole-genome analysis of Leptospira santarosai serovar Shermani.</title>
        <authorList>
            <person name="Chou L.F."/>
            <person name="Chen T.W."/>
            <person name="Ko Y.C."/>
            <person name="Pan M.J."/>
            <person name="Tian Y.C."/>
            <person name="Chiu C.H."/>
            <person name="Tang P."/>
            <person name="Hung C.C."/>
            <person name="Yang C.W."/>
        </authorList>
    </citation>
    <scope>NUCLEOTIDE SEQUENCE</scope>
    <source>
        <strain evidence="1 2">LT 821</strain>
    </source>
</reference>
<dbReference type="GeneID" id="54850694"/>
<organism evidence="1 2">
    <name type="scientific">Leptospira santarosai serovar Shermani str. LT 821</name>
    <dbReference type="NCBI Taxonomy" id="758847"/>
    <lineage>
        <taxon>Bacteria</taxon>
        <taxon>Pseudomonadati</taxon>
        <taxon>Spirochaetota</taxon>
        <taxon>Spirochaetia</taxon>
        <taxon>Leptospirales</taxon>
        <taxon>Leptospiraceae</taxon>
        <taxon>Leptospira</taxon>
    </lineage>
</organism>
<gene>
    <name evidence="1" type="ORF">LSS_19750</name>
</gene>
<reference evidence="1 2" key="1">
    <citation type="journal article" date="2012" name="Gene">
        <title>Sequence of Leptospira santarosai serovar Shermani genome and prediction of virulence-associated genes.</title>
        <authorList>
            <person name="Chou L.F."/>
            <person name="Chen Y.T."/>
            <person name="Lu C.W."/>
            <person name="Ko Y.C."/>
            <person name="Tang C.Y."/>
            <person name="Pan M.J."/>
            <person name="Tian Y.C."/>
            <person name="Chiu C.H."/>
            <person name="Hung C.C."/>
            <person name="Yang C.W."/>
        </authorList>
    </citation>
    <scope>NUCLEOTIDE SEQUENCE [LARGE SCALE GENOMIC DNA]</scope>
    <source>
        <strain evidence="1">LT 821</strain>
    </source>
</reference>
<dbReference type="PATRIC" id="fig|758847.3.peg.4112"/>
<protein>
    <submittedName>
        <fullName evidence="1">Uncharacterized protein</fullName>
    </submittedName>
</protein>
<dbReference type="STRING" id="758847.LSS_19750"/>
<dbReference type="Proteomes" id="UP000035800">
    <property type="component" value="Chromosome I"/>
</dbReference>
<evidence type="ECO:0000313" key="1">
    <source>
        <dbReference type="EMBL" id="EKT85024.1"/>
    </source>
</evidence>
<sequence length="50" mass="5776">MGPDMPFVDFDPYHKDVSVCEELTEFEKKYGKVTIQGRNNGLSKDLKRDP</sequence>
<name>K8XUD3_9LEPT</name>
<dbReference type="EMBL" id="CP006694">
    <property type="protein sequence ID" value="EKT85024.1"/>
    <property type="molecule type" value="Genomic_DNA"/>
</dbReference>
<dbReference type="AlphaFoldDB" id="K8XUD3"/>